<accession>A0ABQ8MF72</accession>
<evidence type="ECO:0000313" key="3">
    <source>
        <dbReference type="Proteomes" id="UP000830375"/>
    </source>
</evidence>
<dbReference type="EMBL" id="JACTAM010000008">
    <property type="protein sequence ID" value="KAI2661539.1"/>
    <property type="molecule type" value="Genomic_DNA"/>
</dbReference>
<evidence type="ECO:0000313" key="2">
    <source>
        <dbReference type="EMBL" id="KAI2661539.1"/>
    </source>
</evidence>
<comment type="caution">
    <text evidence="2">The sequence shown here is derived from an EMBL/GenBank/DDBJ whole genome shotgun (WGS) entry which is preliminary data.</text>
</comment>
<protein>
    <submittedName>
        <fullName evidence="2">Ribosome maturation factor RimP</fullName>
    </submittedName>
</protein>
<proteinExistence type="predicted"/>
<sequence length="380" mass="43848">MRQAVVQARRGVVQASCVQKNSPAKNISQVETPVLIAVNRTLWADLVWKRNNIEQHKERKKERKKKTCLHEGEEDEYQDKGEEWGKDKDKGEEWGKDKDKGEEWGKVEGEELECVVALKEGPELGLTDQIRATIIDHVINHGLSYREDGERVQPNLSRDTVASIVRIFRETNRIQRLPPLGGRGKLLNEEQELAIVNMVIADNEIKLKDIQSRVVEDNLRVMELEANQVPHEIIYVDESGFNLAKRRRRGRNIIGQRATVTVPGQRGANITMCTAISNNVTAWFDAHPRMMSHFLAPYSPFLNPIEEFFSAWRWKVFDHRPHDQMSLLDAMDAACQDITAEHCQGWIRHAKRFFPRCLAKEDIRCDVDENMWPNAQDRAE</sequence>
<reference evidence="2 3" key="1">
    <citation type="submission" date="2022-01" db="EMBL/GenBank/DDBJ databases">
        <title>A high-quality chromosome-level genome assembly of rohu carp, Labeo rohita.</title>
        <authorList>
            <person name="Arick M.A. II"/>
            <person name="Hsu C.-Y."/>
            <person name="Magbanua Z."/>
            <person name="Pechanova O."/>
            <person name="Grover C."/>
            <person name="Miller E."/>
            <person name="Thrash A."/>
            <person name="Ezzel L."/>
            <person name="Alam S."/>
            <person name="Benzie J."/>
            <person name="Hamilton M."/>
            <person name="Karsi A."/>
            <person name="Lawrence M.L."/>
            <person name="Peterson D.G."/>
        </authorList>
    </citation>
    <scope>NUCLEOTIDE SEQUENCE [LARGE SCALE GENOMIC DNA]</scope>
    <source>
        <strain evidence="3">BAU-BD-2019</strain>
        <tissue evidence="2">Blood</tissue>
    </source>
</reference>
<keyword evidence="3" id="KW-1185">Reference proteome</keyword>
<feature type="region of interest" description="Disordered" evidence="1">
    <location>
        <begin position="55"/>
        <end position="102"/>
    </location>
</feature>
<evidence type="ECO:0000256" key="1">
    <source>
        <dbReference type="SAM" id="MobiDB-lite"/>
    </source>
</evidence>
<gene>
    <name evidence="2" type="ORF">H4Q32_007164</name>
</gene>
<dbReference type="Gene3D" id="3.30.420.10">
    <property type="entry name" value="Ribonuclease H-like superfamily/Ribonuclease H"/>
    <property type="match status" value="1"/>
</dbReference>
<feature type="compositionally biased region" description="Basic residues" evidence="1">
    <location>
        <begin position="58"/>
        <end position="67"/>
    </location>
</feature>
<dbReference type="Proteomes" id="UP000830375">
    <property type="component" value="Unassembled WGS sequence"/>
</dbReference>
<name>A0ABQ8MF72_LABRO</name>
<feature type="compositionally biased region" description="Basic and acidic residues" evidence="1">
    <location>
        <begin position="78"/>
        <end position="102"/>
    </location>
</feature>
<dbReference type="InterPro" id="IPR036397">
    <property type="entry name" value="RNaseH_sf"/>
</dbReference>
<organism evidence="2 3">
    <name type="scientific">Labeo rohita</name>
    <name type="common">Indian major carp</name>
    <name type="synonym">Cyprinus rohita</name>
    <dbReference type="NCBI Taxonomy" id="84645"/>
    <lineage>
        <taxon>Eukaryota</taxon>
        <taxon>Metazoa</taxon>
        <taxon>Chordata</taxon>
        <taxon>Craniata</taxon>
        <taxon>Vertebrata</taxon>
        <taxon>Euteleostomi</taxon>
        <taxon>Actinopterygii</taxon>
        <taxon>Neopterygii</taxon>
        <taxon>Teleostei</taxon>
        <taxon>Ostariophysi</taxon>
        <taxon>Cypriniformes</taxon>
        <taxon>Cyprinidae</taxon>
        <taxon>Labeoninae</taxon>
        <taxon>Labeonini</taxon>
        <taxon>Labeo</taxon>
    </lineage>
</organism>